<dbReference type="CDD" id="cd04301">
    <property type="entry name" value="NAT_SF"/>
    <property type="match status" value="1"/>
</dbReference>
<dbReference type="Gene3D" id="3.40.630.30">
    <property type="match status" value="1"/>
</dbReference>
<dbReference type="PANTHER" id="PTHR13947">
    <property type="entry name" value="GNAT FAMILY N-ACETYLTRANSFERASE"/>
    <property type="match status" value="1"/>
</dbReference>
<evidence type="ECO:0000313" key="3">
    <source>
        <dbReference type="EMBL" id="SIR47535.1"/>
    </source>
</evidence>
<gene>
    <name evidence="3" type="ORF">SAMN05421545_3801</name>
</gene>
<dbReference type="InterPro" id="IPR016181">
    <property type="entry name" value="Acyl_CoA_acyltransferase"/>
</dbReference>
<reference evidence="4" key="1">
    <citation type="submission" date="2017-01" db="EMBL/GenBank/DDBJ databases">
        <authorList>
            <person name="Varghese N."/>
            <person name="Submissions S."/>
        </authorList>
    </citation>
    <scope>NUCLEOTIDE SEQUENCE [LARGE SCALE GENOMIC DNA]</scope>
    <source>
        <strain evidence="4">DM9</strain>
    </source>
</reference>
<dbReference type="PANTHER" id="PTHR13947:SF37">
    <property type="entry name" value="LD18367P"/>
    <property type="match status" value="1"/>
</dbReference>
<protein>
    <submittedName>
        <fullName evidence="3">Acetyltransferase (GNAT) domain-containing protein</fullName>
    </submittedName>
</protein>
<keyword evidence="4" id="KW-1185">Reference proteome</keyword>
<dbReference type="GO" id="GO:0008080">
    <property type="term" value="F:N-acetyltransferase activity"/>
    <property type="evidence" value="ECO:0007669"/>
    <property type="project" value="InterPro"/>
</dbReference>
<dbReference type="STRING" id="1077936.SAMN05421545_3801"/>
<proteinExistence type="predicted"/>
<name>A0A1N7B847_9BACT</name>
<feature type="domain" description="N-acetyltransferase" evidence="2">
    <location>
        <begin position="20"/>
        <end position="169"/>
    </location>
</feature>
<dbReference type="PROSITE" id="PS51186">
    <property type="entry name" value="GNAT"/>
    <property type="match status" value="1"/>
</dbReference>
<dbReference type="InterPro" id="IPR000182">
    <property type="entry name" value="GNAT_dom"/>
</dbReference>
<dbReference type="AlphaFoldDB" id="A0A1N7B847"/>
<organism evidence="3 4">
    <name type="scientific">Pontibacter lucknowensis</name>
    <dbReference type="NCBI Taxonomy" id="1077936"/>
    <lineage>
        <taxon>Bacteria</taxon>
        <taxon>Pseudomonadati</taxon>
        <taxon>Bacteroidota</taxon>
        <taxon>Cytophagia</taxon>
        <taxon>Cytophagales</taxon>
        <taxon>Hymenobacteraceae</taxon>
        <taxon>Pontibacter</taxon>
    </lineage>
</organism>
<keyword evidence="1 3" id="KW-0808">Transferase</keyword>
<sequence>MYLCGKLEYPMHLATTEATVKILDFEPQYAAAFRALNEEWITRYFVMEDADHKSLGNPQSYIIDKGGFILMASYQGEIVGTCALINDGNGVYELAKMAVTPRAQGLKIGKLLGEAAIQKAREVGARMVYLVSNRRLETALSLYRRLGFVEVPMPPSIYERADIKMELPL</sequence>
<accession>A0A1N7B847</accession>
<dbReference type="SUPFAM" id="SSF55729">
    <property type="entry name" value="Acyl-CoA N-acyltransferases (Nat)"/>
    <property type="match status" value="1"/>
</dbReference>
<dbReference type="InterPro" id="IPR050769">
    <property type="entry name" value="NAT_camello-type"/>
</dbReference>
<dbReference type="EMBL" id="FTNM01000007">
    <property type="protein sequence ID" value="SIR47535.1"/>
    <property type="molecule type" value="Genomic_DNA"/>
</dbReference>
<dbReference type="Proteomes" id="UP000185924">
    <property type="component" value="Unassembled WGS sequence"/>
</dbReference>
<dbReference type="Pfam" id="PF00583">
    <property type="entry name" value="Acetyltransf_1"/>
    <property type="match status" value="1"/>
</dbReference>
<evidence type="ECO:0000313" key="4">
    <source>
        <dbReference type="Proteomes" id="UP000185924"/>
    </source>
</evidence>
<evidence type="ECO:0000256" key="1">
    <source>
        <dbReference type="ARBA" id="ARBA00022679"/>
    </source>
</evidence>
<evidence type="ECO:0000259" key="2">
    <source>
        <dbReference type="PROSITE" id="PS51186"/>
    </source>
</evidence>